<dbReference type="GO" id="GO:0000139">
    <property type="term" value="C:Golgi membrane"/>
    <property type="evidence" value="ECO:0007669"/>
    <property type="project" value="UniProtKB-SubCell"/>
</dbReference>
<dbReference type="GO" id="GO:0017119">
    <property type="term" value="C:Golgi transport complex"/>
    <property type="evidence" value="ECO:0007669"/>
    <property type="project" value="InterPro"/>
</dbReference>
<evidence type="ECO:0000256" key="8">
    <source>
        <dbReference type="ARBA" id="ARBA00031347"/>
    </source>
</evidence>
<reference evidence="9 10" key="1">
    <citation type="journal article" date="2022" name="Nat. Plants">
        <title>Genomes of leafy and leafless Platanthera orchids illuminate the evolution of mycoheterotrophy.</title>
        <authorList>
            <person name="Li M.H."/>
            <person name="Liu K.W."/>
            <person name="Li Z."/>
            <person name="Lu H.C."/>
            <person name="Ye Q.L."/>
            <person name="Zhang D."/>
            <person name="Wang J.Y."/>
            <person name="Li Y.F."/>
            <person name="Zhong Z.M."/>
            <person name="Liu X."/>
            <person name="Yu X."/>
            <person name="Liu D.K."/>
            <person name="Tu X.D."/>
            <person name="Liu B."/>
            <person name="Hao Y."/>
            <person name="Liao X.Y."/>
            <person name="Jiang Y.T."/>
            <person name="Sun W.H."/>
            <person name="Chen J."/>
            <person name="Chen Y.Q."/>
            <person name="Ai Y."/>
            <person name="Zhai J.W."/>
            <person name="Wu S.S."/>
            <person name="Zhou Z."/>
            <person name="Hsiao Y.Y."/>
            <person name="Wu W.L."/>
            <person name="Chen Y.Y."/>
            <person name="Lin Y.F."/>
            <person name="Hsu J.L."/>
            <person name="Li C.Y."/>
            <person name="Wang Z.W."/>
            <person name="Zhao X."/>
            <person name="Zhong W.Y."/>
            <person name="Ma X.K."/>
            <person name="Ma L."/>
            <person name="Huang J."/>
            <person name="Chen G.Z."/>
            <person name="Huang M.Z."/>
            <person name="Huang L."/>
            <person name="Peng D.H."/>
            <person name="Luo Y.B."/>
            <person name="Zou S.Q."/>
            <person name="Chen S.P."/>
            <person name="Lan S."/>
            <person name="Tsai W.C."/>
            <person name="Van de Peer Y."/>
            <person name="Liu Z.J."/>
        </authorList>
    </citation>
    <scope>NUCLEOTIDE SEQUENCE [LARGE SCALE GENOMIC DNA]</scope>
    <source>
        <strain evidence="9">Lor287</strain>
    </source>
</reference>
<dbReference type="GO" id="GO:0006891">
    <property type="term" value="P:intra-Golgi vesicle-mediated transport"/>
    <property type="evidence" value="ECO:0007669"/>
    <property type="project" value="TreeGrafter"/>
</dbReference>
<keyword evidence="7" id="KW-0472">Membrane</keyword>
<dbReference type="InterPro" id="IPR007255">
    <property type="entry name" value="COG8"/>
</dbReference>
<dbReference type="PANTHER" id="PTHR21311">
    <property type="entry name" value="CONSERVED OLIGOMERIC GOLGI COMPLEX COMPONENT 8"/>
    <property type="match status" value="1"/>
</dbReference>
<organism evidence="9 10">
    <name type="scientific">Platanthera zijinensis</name>
    <dbReference type="NCBI Taxonomy" id="2320716"/>
    <lineage>
        <taxon>Eukaryota</taxon>
        <taxon>Viridiplantae</taxon>
        <taxon>Streptophyta</taxon>
        <taxon>Embryophyta</taxon>
        <taxon>Tracheophyta</taxon>
        <taxon>Spermatophyta</taxon>
        <taxon>Magnoliopsida</taxon>
        <taxon>Liliopsida</taxon>
        <taxon>Asparagales</taxon>
        <taxon>Orchidaceae</taxon>
        <taxon>Orchidoideae</taxon>
        <taxon>Orchideae</taxon>
        <taxon>Orchidinae</taxon>
        <taxon>Platanthera</taxon>
    </lineage>
</organism>
<name>A0AAP0G736_9ASPA</name>
<comment type="subcellular location">
    <subcellularLocation>
        <location evidence="1">Golgi apparatus membrane</location>
        <topology evidence="1">Peripheral membrane protein</topology>
    </subcellularLocation>
</comment>
<comment type="caution">
    <text evidence="9">The sequence shown here is derived from an EMBL/GenBank/DDBJ whole genome shotgun (WGS) entry which is preliminary data.</text>
</comment>
<accession>A0AAP0G736</accession>
<dbReference type="PANTHER" id="PTHR21311:SF0">
    <property type="entry name" value="CONSERVED OLIGOMERIC GOLGI COMPLEX SUBUNIT 8"/>
    <property type="match status" value="1"/>
</dbReference>
<keyword evidence="5" id="KW-0653">Protein transport</keyword>
<evidence type="ECO:0000313" key="10">
    <source>
        <dbReference type="Proteomes" id="UP001418222"/>
    </source>
</evidence>
<evidence type="ECO:0000256" key="7">
    <source>
        <dbReference type="ARBA" id="ARBA00023136"/>
    </source>
</evidence>
<evidence type="ECO:0000256" key="2">
    <source>
        <dbReference type="ARBA" id="ARBA00006419"/>
    </source>
</evidence>
<protein>
    <recommendedName>
        <fullName evidence="3">Conserved oligomeric Golgi complex subunit 8</fullName>
    </recommendedName>
    <alternativeName>
        <fullName evidence="8">Component of oligomeric Golgi complex 8</fullName>
    </alternativeName>
</protein>
<keyword evidence="10" id="KW-1185">Reference proteome</keyword>
<evidence type="ECO:0000256" key="3">
    <source>
        <dbReference type="ARBA" id="ARBA00020983"/>
    </source>
</evidence>
<evidence type="ECO:0000256" key="4">
    <source>
        <dbReference type="ARBA" id="ARBA00022448"/>
    </source>
</evidence>
<sequence>MHQIRNHLATLEIMLLKISEGGLLSNILDKCMHVLSIFSAVINLFSKNMSTAVENFQVNMVVLDSHHWVPLPSVGFPVSGTNEESLDDVTPPSFLMEHPPIAVFINGVSAAMNDLRPCAPVSLKHILAYEVVNGLQAVSNSLLQYSIVRVLRGSDSPLFLSLCQAFIEVSPPISISSLFLILQWANTAVAVMNTVVMT</sequence>
<evidence type="ECO:0000256" key="5">
    <source>
        <dbReference type="ARBA" id="ARBA00022927"/>
    </source>
</evidence>
<dbReference type="GO" id="GO:0015031">
    <property type="term" value="P:protein transport"/>
    <property type="evidence" value="ECO:0007669"/>
    <property type="project" value="UniProtKB-KW"/>
</dbReference>
<gene>
    <name evidence="9" type="ORF">KSP39_PZI010683</name>
</gene>
<evidence type="ECO:0000313" key="9">
    <source>
        <dbReference type="EMBL" id="KAK8941279.1"/>
    </source>
</evidence>
<evidence type="ECO:0000256" key="6">
    <source>
        <dbReference type="ARBA" id="ARBA00023034"/>
    </source>
</evidence>
<keyword evidence="4" id="KW-0813">Transport</keyword>
<comment type="similarity">
    <text evidence="2">Belongs to the COG8 family.</text>
</comment>
<dbReference type="AlphaFoldDB" id="A0AAP0G736"/>
<keyword evidence="6" id="KW-0333">Golgi apparatus</keyword>
<evidence type="ECO:0000256" key="1">
    <source>
        <dbReference type="ARBA" id="ARBA00004395"/>
    </source>
</evidence>
<proteinExistence type="inferred from homology"/>
<dbReference type="Proteomes" id="UP001418222">
    <property type="component" value="Unassembled WGS sequence"/>
</dbReference>
<dbReference type="EMBL" id="JBBWWQ010000008">
    <property type="protein sequence ID" value="KAK8941279.1"/>
    <property type="molecule type" value="Genomic_DNA"/>
</dbReference>